<dbReference type="InterPro" id="IPR002837">
    <property type="entry name" value="DUF123"/>
</dbReference>
<evidence type="ECO:0008006" key="3">
    <source>
        <dbReference type="Google" id="ProtNLM"/>
    </source>
</evidence>
<dbReference type="eggNOG" id="arCOG00463">
    <property type="taxonomic scope" value="Archaea"/>
</dbReference>
<dbReference type="RefSeq" id="WP_014406570.1">
    <property type="nucleotide sequence ID" value="NC_017034.1"/>
</dbReference>
<accession>H8I692</accession>
<protein>
    <recommendedName>
        <fullName evidence="3">GIY-YIG domain-containing protein</fullName>
    </recommendedName>
</protein>
<dbReference type="KEGG" id="mez:Mtc_1999"/>
<sequence length="135" mass="15123">MEDAGKGTYTLIMSLKAPRRLKVGALGELYFDEGYYAYTGSALGSGGFARVQRHRAVADGKNRVRQWHIDYLLPYVEIVEVVTSPRPECAVAAEIDRHLARVPRFGCSDCQCPTHLHFSENLNKMMDAVKKAHLI</sequence>
<gene>
    <name evidence="1" type="ordered locus">Mtc_1999</name>
</gene>
<proteinExistence type="predicted"/>
<dbReference type="STRING" id="1041930.Mtc_1999"/>
<dbReference type="Proteomes" id="UP000005233">
    <property type="component" value="Chromosome"/>
</dbReference>
<name>H8I692_METCZ</name>
<dbReference type="Pfam" id="PF01986">
    <property type="entry name" value="DUF123"/>
    <property type="match status" value="1"/>
</dbReference>
<dbReference type="PANTHER" id="PTHR37460">
    <property type="entry name" value="ENDONUCLEASE III"/>
    <property type="match status" value="1"/>
</dbReference>
<evidence type="ECO:0000313" key="1">
    <source>
        <dbReference type="EMBL" id="AFD00739.1"/>
    </source>
</evidence>
<dbReference type="EMBL" id="CP003243">
    <property type="protein sequence ID" value="AFD00739.1"/>
    <property type="molecule type" value="Genomic_DNA"/>
</dbReference>
<organism evidence="1 2">
    <name type="scientific">Methanocella conradii (strain DSM 24694 / JCM 17849 / CGMCC 1.5162 / HZ254)</name>
    <dbReference type="NCBI Taxonomy" id="1041930"/>
    <lineage>
        <taxon>Archaea</taxon>
        <taxon>Methanobacteriati</taxon>
        <taxon>Methanobacteriota</taxon>
        <taxon>Stenosarchaea group</taxon>
        <taxon>Methanomicrobia</taxon>
        <taxon>Methanocellales</taxon>
        <taxon>Methanocellaceae</taxon>
        <taxon>Methanocella</taxon>
    </lineage>
</organism>
<dbReference type="CDD" id="cd10441">
    <property type="entry name" value="GIY-YIG_COG1833"/>
    <property type="match status" value="1"/>
</dbReference>
<keyword evidence="2" id="KW-1185">Reference proteome</keyword>
<dbReference type="GeneID" id="11972153"/>
<reference evidence="1 2" key="1">
    <citation type="journal article" date="2012" name="J. Bacteriol.">
        <title>Complete genome sequence of a thermophilic methanogen, Methanocella conradii HZ254, isolated from Chinese rice field soil.</title>
        <authorList>
            <person name="Lu Z."/>
            <person name="Lu Y."/>
        </authorList>
    </citation>
    <scope>NUCLEOTIDE SEQUENCE [LARGE SCALE GENOMIC DNA]</scope>
    <source>
        <strain evidence="2">DSM 24694 / JCM 17849 / CGMCC 1.5162 / HZ254</strain>
    </source>
</reference>
<dbReference type="OrthoDB" id="17296at2157"/>
<dbReference type="PANTHER" id="PTHR37460:SF1">
    <property type="entry name" value="ENDONUCLEASE III"/>
    <property type="match status" value="1"/>
</dbReference>
<dbReference type="AlphaFoldDB" id="H8I692"/>
<dbReference type="HOGENOM" id="CLU_115699_0_0_2"/>
<evidence type="ECO:0000313" key="2">
    <source>
        <dbReference type="Proteomes" id="UP000005233"/>
    </source>
</evidence>